<dbReference type="AlphaFoldDB" id="A0A8J5RKN8"/>
<proteinExistence type="predicted"/>
<reference evidence="1" key="1">
    <citation type="journal article" date="2021" name="bioRxiv">
        <title>Whole Genome Assembly and Annotation of Northern Wild Rice, Zizania palustris L., Supports a Whole Genome Duplication in the Zizania Genus.</title>
        <authorList>
            <person name="Haas M."/>
            <person name="Kono T."/>
            <person name="Macchietto M."/>
            <person name="Millas R."/>
            <person name="McGilp L."/>
            <person name="Shao M."/>
            <person name="Duquette J."/>
            <person name="Hirsch C.N."/>
            <person name="Kimball J."/>
        </authorList>
    </citation>
    <scope>NUCLEOTIDE SEQUENCE</scope>
    <source>
        <tissue evidence="1">Fresh leaf tissue</tissue>
    </source>
</reference>
<name>A0A8J5RKN8_ZIZPA</name>
<dbReference type="PANTHER" id="PTHR12537:SF12">
    <property type="entry name" value="MATERNAL PROTEIN PUMILIO"/>
    <property type="match status" value="1"/>
</dbReference>
<protein>
    <submittedName>
        <fullName evidence="1">Uncharacterized protein</fullName>
    </submittedName>
</protein>
<dbReference type="Proteomes" id="UP000729402">
    <property type="component" value="Unassembled WGS sequence"/>
</dbReference>
<accession>A0A8J5RKN8</accession>
<dbReference type="OrthoDB" id="668540at2759"/>
<dbReference type="GO" id="GO:0005737">
    <property type="term" value="C:cytoplasm"/>
    <property type="evidence" value="ECO:0007669"/>
    <property type="project" value="TreeGrafter"/>
</dbReference>
<evidence type="ECO:0000313" key="1">
    <source>
        <dbReference type="EMBL" id="KAG8047549.1"/>
    </source>
</evidence>
<gene>
    <name evidence="1" type="ORF">GUJ93_ZPchr0008g13197</name>
</gene>
<dbReference type="EMBL" id="JAAALK010000290">
    <property type="protein sequence ID" value="KAG8047549.1"/>
    <property type="molecule type" value="Genomic_DNA"/>
</dbReference>
<keyword evidence="2" id="KW-1185">Reference proteome</keyword>
<dbReference type="PANTHER" id="PTHR12537">
    <property type="entry name" value="RNA BINDING PROTEIN PUMILIO-RELATED"/>
    <property type="match status" value="1"/>
</dbReference>
<sequence length="103" mass="11617">MCCIHLPSVTNSIFCLQFTQRTSCLIFVACIATRKVEERSAIIKQMGGQIVKMSQQKFVSNEVEKCLSFGTCDERRILTNEMLGTTDENEPLQVARITSSHQD</sequence>
<organism evidence="1 2">
    <name type="scientific">Zizania palustris</name>
    <name type="common">Northern wild rice</name>
    <dbReference type="NCBI Taxonomy" id="103762"/>
    <lineage>
        <taxon>Eukaryota</taxon>
        <taxon>Viridiplantae</taxon>
        <taxon>Streptophyta</taxon>
        <taxon>Embryophyta</taxon>
        <taxon>Tracheophyta</taxon>
        <taxon>Spermatophyta</taxon>
        <taxon>Magnoliopsida</taxon>
        <taxon>Liliopsida</taxon>
        <taxon>Poales</taxon>
        <taxon>Poaceae</taxon>
        <taxon>BOP clade</taxon>
        <taxon>Oryzoideae</taxon>
        <taxon>Oryzeae</taxon>
        <taxon>Zizaniinae</taxon>
        <taxon>Zizania</taxon>
    </lineage>
</organism>
<comment type="caution">
    <text evidence="1">The sequence shown here is derived from an EMBL/GenBank/DDBJ whole genome shotgun (WGS) entry which is preliminary data.</text>
</comment>
<dbReference type="GO" id="GO:0003729">
    <property type="term" value="F:mRNA binding"/>
    <property type="evidence" value="ECO:0007669"/>
    <property type="project" value="TreeGrafter"/>
</dbReference>
<dbReference type="GO" id="GO:0010608">
    <property type="term" value="P:post-transcriptional regulation of gene expression"/>
    <property type="evidence" value="ECO:0007669"/>
    <property type="project" value="TreeGrafter"/>
</dbReference>
<evidence type="ECO:0000313" key="2">
    <source>
        <dbReference type="Proteomes" id="UP000729402"/>
    </source>
</evidence>
<reference evidence="1" key="2">
    <citation type="submission" date="2021-02" db="EMBL/GenBank/DDBJ databases">
        <authorList>
            <person name="Kimball J.A."/>
            <person name="Haas M.W."/>
            <person name="Macchietto M."/>
            <person name="Kono T."/>
            <person name="Duquette J."/>
            <person name="Shao M."/>
        </authorList>
    </citation>
    <scope>NUCLEOTIDE SEQUENCE</scope>
    <source>
        <tissue evidence="1">Fresh leaf tissue</tissue>
    </source>
</reference>